<evidence type="ECO:0000256" key="14">
    <source>
        <dbReference type="PROSITE-ProRule" id="PRU00187"/>
    </source>
</evidence>
<comment type="subcellular location">
    <subcellularLocation>
        <location evidence="2 14">Nucleus</location>
    </subcellularLocation>
</comment>
<dbReference type="GO" id="GO:0000981">
    <property type="term" value="F:DNA-binding transcription factor activity, RNA polymerase II-specific"/>
    <property type="evidence" value="ECO:0007669"/>
    <property type="project" value="TreeGrafter"/>
</dbReference>
<dbReference type="Gene3D" id="1.10.4020.10">
    <property type="entry name" value="DNA breaking-rejoining enzymes"/>
    <property type="match status" value="1"/>
</dbReference>
<evidence type="ECO:0000313" key="20">
    <source>
        <dbReference type="Proteomes" id="UP000694547"/>
    </source>
</evidence>
<evidence type="ECO:0000259" key="16">
    <source>
        <dbReference type="PROSITE" id="PS50157"/>
    </source>
</evidence>
<dbReference type="InterPro" id="IPR013087">
    <property type="entry name" value="Znf_C2H2_type"/>
</dbReference>
<feature type="domain" description="C2H2-type" evidence="16">
    <location>
        <begin position="578"/>
        <end position="605"/>
    </location>
</feature>
<accession>A0A8C8W3Z5</accession>
<keyword evidence="12 14" id="KW-0539">Nucleus</keyword>
<evidence type="ECO:0000313" key="19">
    <source>
        <dbReference type="Ensembl" id="ENSPEMP00000035359.1"/>
    </source>
</evidence>
<evidence type="ECO:0000256" key="3">
    <source>
        <dbReference type="ARBA" id="ARBA00006991"/>
    </source>
</evidence>
<dbReference type="SUPFAM" id="SSF109640">
    <property type="entry name" value="KRAB domain (Kruppel-associated box)"/>
    <property type="match status" value="1"/>
</dbReference>
<reference evidence="19" key="2">
    <citation type="submission" date="2025-08" db="UniProtKB">
        <authorList>
            <consortium name="Ensembl"/>
        </authorList>
    </citation>
    <scope>IDENTIFICATION</scope>
</reference>
<dbReference type="SUPFAM" id="SSF47353">
    <property type="entry name" value="Retrovirus capsid dimerization domain-like"/>
    <property type="match status" value="1"/>
</dbReference>
<evidence type="ECO:0000256" key="8">
    <source>
        <dbReference type="ARBA" id="ARBA00022833"/>
    </source>
</evidence>
<dbReference type="Ensembl" id="ENSPEMT00000035688.1">
    <property type="protein sequence ID" value="ENSPEMP00000035359.1"/>
    <property type="gene ID" value="ENSPEMG00000013898.2"/>
</dbReference>
<feature type="domain" description="C2H2-type" evidence="16">
    <location>
        <begin position="550"/>
        <end position="577"/>
    </location>
</feature>
<dbReference type="FunFam" id="3.30.160.60:FF:002090">
    <property type="entry name" value="Zinc finger protein 473"/>
    <property type="match status" value="1"/>
</dbReference>
<feature type="domain" description="C2H2-type" evidence="16">
    <location>
        <begin position="438"/>
        <end position="465"/>
    </location>
</feature>
<reference evidence="19" key="3">
    <citation type="submission" date="2025-09" db="UniProtKB">
        <authorList>
            <consortium name="Ensembl"/>
        </authorList>
    </citation>
    <scope>IDENTIFICATION</scope>
</reference>
<dbReference type="PROSITE" id="PS50157">
    <property type="entry name" value="ZINC_FINGER_C2H2_2"/>
    <property type="match status" value="8"/>
</dbReference>
<evidence type="ECO:0000256" key="9">
    <source>
        <dbReference type="ARBA" id="ARBA00023015"/>
    </source>
</evidence>
<evidence type="ECO:0000256" key="11">
    <source>
        <dbReference type="ARBA" id="ARBA00023163"/>
    </source>
</evidence>
<dbReference type="CDD" id="cd07765">
    <property type="entry name" value="KRAB_A-box"/>
    <property type="match status" value="1"/>
</dbReference>
<feature type="domain" description="C2H2-type" evidence="16">
    <location>
        <begin position="466"/>
        <end position="493"/>
    </location>
</feature>
<dbReference type="PANTHER" id="PTHR23235">
    <property type="entry name" value="KRUEPPEL-LIKE TRANSCRIPTION FACTOR"/>
    <property type="match status" value="1"/>
</dbReference>
<dbReference type="GO" id="GO:0008270">
    <property type="term" value="F:zinc ion binding"/>
    <property type="evidence" value="ECO:0007669"/>
    <property type="project" value="UniProtKB-KW"/>
</dbReference>
<dbReference type="PROSITE" id="PS50805">
    <property type="entry name" value="KRAB"/>
    <property type="match status" value="1"/>
</dbReference>
<dbReference type="FunFam" id="3.30.160.60:FF:000478">
    <property type="entry name" value="Zinc finger protein 133"/>
    <property type="match status" value="1"/>
</dbReference>
<dbReference type="Gene3D" id="6.10.140.140">
    <property type="match status" value="1"/>
</dbReference>
<keyword evidence="7 13" id="KW-0863">Zinc-finger</keyword>
<keyword evidence="9" id="KW-0805">Transcription regulation</keyword>
<evidence type="ECO:0000256" key="12">
    <source>
        <dbReference type="ARBA" id="ARBA00023242"/>
    </source>
</evidence>
<dbReference type="Proteomes" id="UP000694547">
    <property type="component" value="Chromosome 2"/>
</dbReference>
<keyword evidence="8" id="KW-0862">Zinc</keyword>
<evidence type="ECO:0000256" key="1">
    <source>
        <dbReference type="ARBA" id="ARBA00003767"/>
    </source>
</evidence>
<dbReference type="FunFam" id="3.30.160.60:FF:000557">
    <property type="entry name" value="zinc finger and SCAN domain-containing protein 29"/>
    <property type="match status" value="1"/>
</dbReference>
<dbReference type="SMART" id="SM00349">
    <property type="entry name" value="KRAB"/>
    <property type="match status" value="1"/>
</dbReference>
<reference evidence="19 20" key="1">
    <citation type="submission" date="2018-10" db="EMBL/GenBank/DDBJ databases">
        <title>Improved assembly of the deer mouse Peromyscus maniculatus genome.</title>
        <authorList>
            <person name="Lassance J.-M."/>
            <person name="Hoekstra H.E."/>
        </authorList>
    </citation>
    <scope>NUCLEOTIDE SEQUENCE [LARGE SCALE GENOMIC DNA]</scope>
</reference>
<dbReference type="InterPro" id="IPR003309">
    <property type="entry name" value="SCAN_dom"/>
</dbReference>
<evidence type="ECO:0000259" key="18">
    <source>
        <dbReference type="PROSITE" id="PS50805"/>
    </source>
</evidence>
<dbReference type="Pfam" id="PF00096">
    <property type="entry name" value="zf-C2H2"/>
    <property type="match status" value="6"/>
</dbReference>
<dbReference type="CDD" id="cd07936">
    <property type="entry name" value="SCAN"/>
    <property type="match status" value="1"/>
</dbReference>
<dbReference type="GO" id="GO:0005634">
    <property type="term" value="C:nucleus"/>
    <property type="evidence" value="ECO:0007669"/>
    <property type="project" value="UniProtKB-SubCell"/>
</dbReference>
<comment type="function">
    <text evidence="1">May be involved in transcriptional regulation.</text>
</comment>
<evidence type="ECO:0000256" key="5">
    <source>
        <dbReference type="ARBA" id="ARBA00022723"/>
    </source>
</evidence>
<dbReference type="InterPro" id="IPR001909">
    <property type="entry name" value="KRAB"/>
</dbReference>
<sequence length="683" mass="78785">MQAYVPPNMMTAISPDPPALAASEQSRVPRMDTSRAQERILRGYADDLDSFRQKFRWFCYSQEEGPRKTLNQLWELCKQWLRPDIHTKEQILEFLVFEQFLRVLPGEMRVWVNSQRPESSVEVVTLVEDLNQTLEEREGESCRWRVGGRRNLLKFESVTFEDVSVDFTRGEWKMLELSQRELYKEVLLETLKNLEFLGKTSSLQDLASKRVATHPLCHLKDNVISELDAFMEDFTLEKTVEYCFSDDGYGLKAEFQKRHGKSKKDHSKHSSHQSKETPSGKKSKQTSDTIKHRSTCLTKKSQKSKEGKKPYIFHSDLVNRKEHSVVKLRKCSGNEKDSRHSSSLSDHKRQPRIGSLSKTQKCSKCGVAFTQSSWYRSKTSQCEKCQKNSFQGETSNKDKGPETEEPSKCGKCGKALGYGSKLSVFKPHKKTDKKEKSYKCDECGKNFSSVHAVDIHQRTHTGEKPYECKHCGRSFNDYSSYCQHQRIHTGEKPYKCNECDKSFTHSSSLSKHQRIHTGEKPYKCKDCGKAFRQNSCLTRHQRTHTGEKPYVCKDCGSSFSLFSTIIYHQRLHAGEKPYKCTHCDKAFPTHSRLSRHLRCHTGEKPYKCKECGKTFRQSSSLNLHLRSHTGEKPYKCDYCGATFTRSTILIEHVKTHTGAQYECKKCGKKSKSRSAHLKHQCTE</sequence>
<dbReference type="FunFam" id="3.30.160.60:FF:001498">
    <property type="entry name" value="Zinc finger protein 404"/>
    <property type="match status" value="1"/>
</dbReference>
<dbReference type="SUPFAM" id="SSF57667">
    <property type="entry name" value="beta-beta-alpha zinc fingers"/>
    <property type="match status" value="5"/>
</dbReference>
<dbReference type="SMART" id="SM00355">
    <property type="entry name" value="ZnF_C2H2"/>
    <property type="match status" value="9"/>
</dbReference>
<feature type="domain" description="C2H2-type" evidence="16">
    <location>
        <begin position="522"/>
        <end position="549"/>
    </location>
</feature>
<comment type="similarity">
    <text evidence="3">Belongs to the krueppel C2H2-type zinc-finger protein family.</text>
</comment>
<dbReference type="InterPro" id="IPR036236">
    <property type="entry name" value="Znf_C2H2_sf"/>
</dbReference>
<feature type="region of interest" description="Disordered" evidence="15">
    <location>
        <begin position="390"/>
        <end position="409"/>
    </location>
</feature>
<dbReference type="InterPro" id="IPR038269">
    <property type="entry name" value="SCAN_sf"/>
</dbReference>
<evidence type="ECO:0000256" key="7">
    <source>
        <dbReference type="ARBA" id="ARBA00022771"/>
    </source>
</evidence>
<feature type="compositionally biased region" description="Basic residues" evidence="15">
    <location>
        <begin position="258"/>
        <end position="272"/>
    </location>
</feature>
<dbReference type="FunFam" id="3.30.160.60:FF:001100">
    <property type="entry name" value="Zinc finger protein 184"/>
    <property type="match status" value="1"/>
</dbReference>
<dbReference type="GeneTree" id="ENSGT00940000162615"/>
<keyword evidence="4" id="KW-0597">Phosphoprotein</keyword>
<evidence type="ECO:0000259" key="17">
    <source>
        <dbReference type="PROSITE" id="PS50804"/>
    </source>
</evidence>
<evidence type="ECO:0000256" key="4">
    <source>
        <dbReference type="ARBA" id="ARBA00022553"/>
    </source>
</evidence>
<proteinExistence type="inferred from homology"/>
<dbReference type="SMART" id="SM00431">
    <property type="entry name" value="SCAN"/>
    <property type="match status" value="1"/>
</dbReference>
<feature type="compositionally biased region" description="Basic and acidic residues" evidence="15">
    <location>
        <begin position="395"/>
        <end position="408"/>
    </location>
</feature>
<feature type="region of interest" description="Disordered" evidence="15">
    <location>
        <begin position="255"/>
        <end position="315"/>
    </location>
</feature>
<feature type="region of interest" description="Disordered" evidence="15">
    <location>
        <begin position="328"/>
        <end position="355"/>
    </location>
</feature>
<dbReference type="FunFam" id="3.30.160.60:FF:000206">
    <property type="entry name" value="zinc finger protein 202 isoform X1"/>
    <property type="match status" value="1"/>
</dbReference>
<evidence type="ECO:0000256" key="6">
    <source>
        <dbReference type="ARBA" id="ARBA00022737"/>
    </source>
</evidence>
<keyword evidence="10" id="KW-0238">DNA-binding</keyword>
<dbReference type="InterPro" id="IPR036051">
    <property type="entry name" value="KRAB_dom_sf"/>
</dbReference>
<feature type="compositionally biased region" description="Basic and acidic residues" evidence="15">
    <location>
        <begin position="332"/>
        <end position="348"/>
    </location>
</feature>
<keyword evidence="5" id="KW-0479">Metal-binding</keyword>
<feature type="domain" description="C2H2-type" evidence="16">
    <location>
        <begin position="494"/>
        <end position="521"/>
    </location>
</feature>
<dbReference type="GO" id="GO:0000978">
    <property type="term" value="F:RNA polymerase II cis-regulatory region sequence-specific DNA binding"/>
    <property type="evidence" value="ECO:0007669"/>
    <property type="project" value="TreeGrafter"/>
</dbReference>
<keyword evidence="6" id="KW-0677">Repeat</keyword>
<keyword evidence="11" id="KW-0804">Transcription</keyword>
<dbReference type="AlphaFoldDB" id="A0A8C8W3Z5"/>
<feature type="domain" description="C2H2-type" evidence="16">
    <location>
        <begin position="634"/>
        <end position="661"/>
    </location>
</feature>
<feature type="domain" description="KRAB" evidence="18">
    <location>
        <begin position="158"/>
        <end position="246"/>
    </location>
</feature>
<dbReference type="FunFam" id="1.10.4020.10:FF:000001">
    <property type="entry name" value="zinc finger protein 263 isoform X1"/>
    <property type="match status" value="1"/>
</dbReference>
<organism evidence="19 20">
    <name type="scientific">Peromyscus maniculatus bairdii</name>
    <name type="common">Prairie deer mouse</name>
    <dbReference type="NCBI Taxonomy" id="230844"/>
    <lineage>
        <taxon>Eukaryota</taxon>
        <taxon>Metazoa</taxon>
        <taxon>Chordata</taxon>
        <taxon>Craniata</taxon>
        <taxon>Vertebrata</taxon>
        <taxon>Euteleostomi</taxon>
        <taxon>Mammalia</taxon>
        <taxon>Eutheria</taxon>
        <taxon>Euarchontoglires</taxon>
        <taxon>Glires</taxon>
        <taxon>Rodentia</taxon>
        <taxon>Myomorpha</taxon>
        <taxon>Muroidea</taxon>
        <taxon>Cricetidae</taxon>
        <taxon>Neotominae</taxon>
        <taxon>Peromyscus</taxon>
    </lineage>
</organism>
<dbReference type="Gene3D" id="3.30.160.60">
    <property type="entry name" value="Classic Zinc Finger"/>
    <property type="match status" value="8"/>
</dbReference>
<dbReference type="Pfam" id="PF02023">
    <property type="entry name" value="SCAN"/>
    <property type="match status" value="1"/>
</dbReference>
<evidence type="ECO:0000256" key="10">
    <source>
        <dbReference type="ARBA" id="ARBA00023125"/>
    </source>
</evidence>
<keyword evidence="20" id="KW-1185">Reference proteome</keyword>
<dbReference type="FunFam" id="3.30.160.60:FF:000608">
    <property type="entry name" value="zinc finger protein 286A isoform X1"/>
    <property type="match status" value="1"/>
</dbReference>
<feature type="domain" description="C2H2-type" evidence="16">
    <location>
        <begin position="606"/>
        <end position="633"/>
    </location>
</feature>
<dbReference type="PROSITE" id="PS50804">
    <property type="entry name" value="SCAN_BOX"/>
    <property type="match status" value="1"/>
</dbReference>
<evidence type="ECO:0000256" key="13">
    <source>
        <dbReference type="PROSITE-ProRule" id="PRU00042"/>
    </source>
</evidence>
<evidence type="ECO:0000256" key="2">
    <source>
        <dbReference type="ARBA" id="ARBA00004123"/>
    </source>
</evidence>
<dbReference type="FunFam" id="3.30.160.60:FF:002254">
    <property type="entry name" value="Zinc finger protein 540"/>
    <property type="match status" value="1"/>
</dbReference>
<dbReference type="PANTHER" id="PTHR23235:SF142">
    <property type="entry name" value="ZINC FINGER PROTEIN 384"/>
    <property type="match status" value="1"/>
</dbReference>
<dbReference type="PROSITE" id="PS00028">
    <property type="entry name" value="ZINC_FINGER_C2H2_1"/>
    <property type="match status" value="8"/>
</dbReference>
<name>A0A8C8W3Z5_PERMB</name>
<dbReference type="Pfam" id="PF01352">
    <property type="entry name" value="KRAB"/>
    <property type="match status" value="1"/>
</dbReference>
<feature type="domain" description="SCAN box" evidence="17">
    <location>
        <begin position="52"/>
        <end position="134"/>
    </location>
</feature>
<evidence type="ECO:0000256" key="15">
    <source>
        <dbReference type="SAM" id="MobiDB-lite"/>
    </source>
</evidence>
<protein>
    <submittedName>
        <fullName evidence="19">Zinc finger with KRAB and SCAN domains 16</fullName>
    </submittedName>
</protein>